<protein>
    <submittedName>
        <fullName evidence="1">NS protein</fullName>
    </submittedName>
</protein>
<proteinExistence type="predicted"/>
<reference evidence="1" key="1">
    <citation type="journal article" date="2016" name="Sci. Rep.">
        <title>Lineage diversification, homo- and heterologous reassortment and recombination shape the evolution of chicken orthoreoviruses.</title>
        <authorList>
            <person name="Farkas S.L."/>
            <person name="Marton S."/>
            <person name="Dandar E."/>
            <person name="Kugler R."/>
            <person name="Gal B."/>
            <person name="Jakab F."/>
            <person name="Balint A."/>
            <person name="Kecskemeti S."/>
            <person name="Banyai K."/>
        </authorList>
    </citation>
    <scope>NUCLEOTIDE SEQUENCE</scope>
    <source>
        <strain evidence="1">924-Bi-05</strain>
    </source>
</reference>
<name>A0A1J0M4W9_9REOV</name>
<accession>A0A1J0M4W9</accession>
<dbReference type="InterPro" id="IPR009897">
    <property type="entry name" value="Orthoreo_P17"/>
</dbReference>
<dbReference type="EMBL" id="KX398268">
    <property type="protein sequence ID" value="APD15418.1"/>
    <property type="molecule type" value="Genomic_RNA"/>
</dbReference>
<sequence>MQNLLSTTFNVRYFEFSPFVFEECTTPSFTAVTDTDPIKYFNIEFPSNHRLSPVISDLLSRPCRVHVSLVRRFALYSTLSDICEYDCVLLPSVNAIVPSPPSCATSSVVIHWNGRLNSIATKRSRGLDTLVDFEREYKSWRHSATSREGVCAGVC</sequence>
<dbReference type="Pfam" id="PF07272">
    <property type="entry name" value="Orthoreo_P17"/>
    <property type="match status" value="1"/>
</dbReference>
<organism evidence="1">
    <name type="scientific">Avian orthoreovirus</name>
    <dbReference type="NCBI Taxonomy" id="38170"/>
    <lineage>
        <taxon>Viruses</taxon>
        <taxon>Riboviria</taxon>
        <taxon>Orthornavirae</taxon>
        <taxon>Duplornaviricota</taxon>
        <taxon>Resentoviricetes</taxon>
        <taxon>Reovirales</taxon>
        <taxon>Spinareoviridae</taxon>
        <taxon>Orthoreovirus</taxon>
        <taxon>Orthoreovirus avis</taxon>
    </lineage>
</organism>
<evidence type="ECO:0000313" key="1">
    <source>
        <dbReference type="EMBL" id="APD15418.1"/>
    </source>
</evidence>